<reference evidence="4" key="1">
    <citation type="journal article" date="2020" name="Stud. Mycol.">
        <title>101 Dothideomycetes genomes: a test case for predicting lifestyles and emergence of pathogens.</title>
        <authorList>
            <person name="Haridas S."/>
            <person name="Albert R."/>
            <person name="Binder M."/>
            <person name="Bloem J."/>
            <person name="Labutti K."/>
            <person name="Salamov A."/>
            <person name="Andreopoulos B."/>
            <person name="Baker S."/>
            <person name="Barry K."/>
            <person name="Bills G."/>
            <person name="Bluhm B."/>
            <person name="Cannon C."/>
            <person name="Castanera R."/>
            <person name="Culley D."/>
            <person name="Daum C."/>
            <person name="Ezra D."/>
            <person name="Gonzalez J."/>
            <person name="Henrissat B."/>
            <person name="Kuo A."/>
            <person name="Liang C."/>
            <person name="Lipzen A."/>
            <person name="Lutzoni F."/>
            <person name="Magnuson J."/>
            <person name="Mondo S."/>
            <person name="Nolan M."/>
            <person name="Ohm R."/>
            <person name="Pangilinan J."/>
            <person name="Park H.-J."/>
            <person name="Ramirez L."/>
            <person name="Alfaro M."/>
            <person name="Sun H."/>
            <person name="Tritt A."/>
            <person name="Yoshinaga Y."/>
            <person name="Zwiers L.-H."/>
            <person name="Turgeon B."/>
            <person name="Goodwin S."/>
            <person name="Spatafora J."/>
            <person name="Crous P."/>
            <person name="Grigoriev I."/>
        </authorList>
    </citation>
    <scope>NUCLEOTIDE SEQUENCE</scope>
    <source>
        <strain evidence="4">CBS 110217</strain>
    </source>
</reference>
<dbReference type="InterPro" id="IPR052895">
    <property type="entry name" value="HetReg/Transcr_Mod"/>
</dbReference>
<dbReference type="Proteomes" id="UP000799777">
    <property type="component" value="Unassembled WGS sequence"/>
</dbReference>
<dbReference type="PANTHER" id="PTHR24148">
    <property type="entry name" value="ANKYRIN REPEAT DOMAIN-CONTAINING PROTEIN 39 HOMOLOG-RELATED"/>
    <property type="match status" value="1"/>
</dbReference>
<organism evidence="4 5">
    <name type="scientific">Setomelanomma holmii</name>
    <dbReference type="NCBI Taxonomy" id="210430"/>
    <lineage>
        <taxon>Eukaryota</taxon>
        <taxon>Fungi</taxon>
        <taxon>Dikarya</taxon>
        <taxon>Ascomycota</taxon>
        <taxon>Pezizomycotina</taxon>
        <taxon>Dothideomycetes</taxon>
        <taxon>Pleosporomycetidae</taxon>
        <taxon>Pleosporales</taxon>
        <taxon>Pleosporineae</taxon>
        <taxon>Phaeosphaeriaceae</taxon>
        <taxon>Setomelanomma</taxon>
    </lineage>
</organism>
<protein>
    <recommendedName>
        <fullName evidence="3">Heterokaryon incompatibility domain-containing protein</fullName>
    </recommendedName>
</protein>
<dbReference type="InterPro" id="IPR010730">
    <property type="entry name" value="HET"/>
</dbReference>
<comment type="caution">
    <text evidence="4">The sequence shown here is derived from an EMBL/GenBank/DDBJ whole genome shotgun (WGS) entry which is preliminary data.</text>
</comment>
<name>A0A9P4LTK4_9PLEO</name>
<feature type="signal peptide" evidence="2">
    <location>
        <begin position="1"/>
        <end position="17"/>
    </location>
</feature>
<dbReference type="PANTHER" id="PTHR24148:SF64">
    <property type="entry name" value="HETEROKARYON INCOMPATIBILITY DOMAIN-CONTAINING PROTEIN"/>
    <property type="match status" value="1"/>
</dbReference>
<feature type="region of interest" description="Disordered" evidence="1">
    <location>
        <begin position="127"/>
        <end position="163"/>
    </location>
</feature>
<proteinExistence type="predicted"/>
<evidence type="ECO:0000256" key="1">
    <source>
        <dbReference type="SAM" id="MobiDB-lite"/>
    </source>
</evidence>
<evidence type="ECO:0000313" key="5">
    <source>
        <dbReference type="Proteomes" id="UP000799777"/>
    </source>
</evidence>
<gene>
    <name evidence="4" type="ORF">EK21DRAFT_107460</name>
</gene>
<dbReference type="Pfam" id="PF06985">
    <property type="entry name" value="HET"/>
    <property type="match status" value="1"/>
</dbReference>
<dbReference type="OrthoDB" id="3783900at2759"/>
<sequence>MLLTLTLFASLPIATHATCIGPYITYNCDTPLSYPQKRNTQDDFDPSLTTGPSPITIDFPKEFLPPPRSPASNLDSPYPSSGVSPWDDSGRSQMTDNEDSILSACPQLHLDCRKCPRDYSCRRPQIPVWGGGDGSSSEPGAVSTTPDVGSADSSTQPEDDGNANCPLEKCSSSASYAWNTCGPTAVCTGGYCLDLSFSNLNFRLELANHPQRCFLRYEVCAQDPKLSDRSMAYTSFRHTPLPARNYVRLVQILPETMSWEPTIDIEFRIVDLASSPAFETISLLWGSPIERPPWVMCNGHRIRTTDNLKCALSKLREQNPWQLFWIDQFSVDPTNSEEDLLHWSMAVPICAEATRMTCFIGAPLSSKISALIKIIRDTGKSSLEGYSPIAEPDLYHSTTRITTSTLAKY</sequence>
<feature type="region of interest" description="Disordered" evidence="1">
    <location>
        <begin position="37"/>
        <end position="97"/>
    </location>
</feature>
<dbReference type="EMBL" id="ML978159">
    <property type="protein sequence ID" value="KAF2034829.1"/>
    <property type="molecule type" value="Genomic_DNA"/>
</dbReference>
<accession>A0A9P4LTK4</accession>
<feature type="domain" description="Heterokaryon incompatibility" evidence="3">
    <location>
        <begin position="278"/>
        <end position="381"/>
    </location>
</feature>
<evidence type="ECO:0000313" key="4">
    <source>
        <dbReference type="EMBL" id="KAF2034829.1"/>
    </source>
</evidence>
<evidence type="ECO:0000256" key="2">
    <source>
        <dbReference type="SAM" id="SignalP"/>
    </source>
</evidence>
<keyword evidence="2" id="KW-0732">Signal</keyword>
<dbReference type="AlphaFoldDB" id="A0A9P4LTK4"/>
<keyword evidence="5" id="KW-1185">Reference proteome</keyword>
<feature type="chain" id="PRO_5040301241" description="Heterokaryon incompatibility domain-containing protein" evidence="2">
    <location>
        <begin position="18"/>
        <end position="409"/>
    </location>
</feature>
<feature type="compositionally biased region" description="Polar residues" evidence="1">
    <location>
        <begin position="135"/>
        <end position="156"/>
    </location>
</feature>
<evidence type="ECO:0000259" key="3">
    <source>
        <dbReference type="Pfam" id="PF06985"/>
    </source>
</evidence>
<feature type="compositionally biased region" description="Polar residues" evidence="1">
    <location>
        <begin position="70"/>
        <end position="83"/>
    </location>
</feature>